<sequence>MKNKVFLTPFFHKKAKRLLKKYKTLGESLAALEDDLLANPQIGNSYGANIYKIRIADTSKGTGKSGGFRVITYLVKESEDGTDIYLITIFDKSEEASIKKEEVLKIVRSLDI</sequence>
<proteinExistence type="predicted"/>
<dbReference type="EMBL" id="BAABIQ010000001">
    <property type="protein sequence ID" value="GAA4778104.1"/>
    <property type="molecule type" value="Genomic_DNA"/>
</dbReference>
<gene>
    <name evidence="1" type="ORF">GCM10023231_00710</name>
</gene>
<keyword evidence="2" id="KW-1185">Reference proteome</keyword>
<accession>A0ABP9ACM0</accession>
<evidence type="ECO:0008006" key="3">
    <source>
        <dbReference type="Google" id="ProtNLM"/>
    </source>
</evidence>
<dbReference type="Proteomes" id="UP001501411">
    <property type="component" value="Unassembled WGS sequence"/>
</dbReference>
<dbReference type="RefSeq" id="WP_345229683.1">
    <property type="nucleotide sequence ID" value="NZ_BAABIQ010000001.1"/>
</dbReference>
<protein>
    <recommendedName>
        <fullName evidence="3">Addiction module toxin RelE</fullName>
    </recommendedName>
</protein>
<name>A0ABP9ACM0_9SPHI</name>
<reference evidence="2" key="1">
    <citation type="journal article" date="2019" name="Int. J. Syst. Evol. Microbiol.">
        <title>The Global Catalogue of Microorganisms (GCM) 10K type strain sequencing project: providing services to taxonomists for standard genome sequencing and annotation.</title>
        <authorList>
            <consortium name="The Broad Institute Genomics Platform"/>
            <consortium name="The Broad Institute Genome Sequencing Center for Infectious Disease"/>
            <person name="Wu L."/>
            <person name="Ma J."/>
        </authorList>
    </citation>
    <scope>NUCLEOTIDE SEQUENCE [LARGE SCALE GENOMIC DNA]</scope>
    <source>
        <strain evidence="2">JCM 18200</strain>
    </source>
</reference>
<organism evidence="1 2">
    <name type="scientific">Olivibacter ginsenosidimutans</name>
    <dbReference type="NCBI Taxonomy" id="1176537"/>
    <lineage>
        <taxon>Bacteria</taxon>
        <taxon>Pseudomonadati</taxon>
        <taxon>Bacteroidota</taxon>
        <taxon>Sphingobacteriia</taxon>
        <taxon>Sphingobacteriales</taxon>
        <taxon>Sphingobacteriaceae</taxon>
        <taxon>Olivibacter</taxon>
    </lineage>
</organism>
<evidence type="ECO:0000313" key="2">
    <source>
        <dbReference type="Proteomes" id="UP001501411"/>
    </source>
</evidence>
<comment type="caution">
    <text evidence="1">The sequence shown here is derived from an EMBL/GenBank/DDBJ whole genome shotgun (WGS) entry which is preliminary data.</text>
</comment>
<evidence type="ECO:0000313" key="1">
    <source>
        <dbReference type="EMBL" id="GAA4778104.1"/>
    </source>
</evidence>
<dbReference type="Pfam" id="PF06296">
    <property type="entry name" value="RelE"/>
    <property type="match status" value="1"/>
</dbReference>
<dbReference type="InterPro" id="IPR009387">
    <property type="entry name" value="HigB-2"/>
</dbReference>